<dbReference type="EMBL" id="GL377582">
    <property type="protein sequence ID" value="EFJ27234.1"/>
    <property type="molecule type" value="Genomic_DNA"/>
</dbReference>
<evidence type="ECO:0000313" key="8">
    <source>
        <dbReference type="EMBL" id="EFJ27234.1"/>
    </source>
</evidence>
<feature type="domain" description="EXPERA" evidence="7">
    <location>
        <begin position="1"/>
        <end position="82"/>
    </location>
</feature>
<comment type="subcellular location">
    <subcellularLocation>
        <location evidence="1">Membrane</location>
        <topology evidence="1">Multi-pass membrane protein</topology>
    </subcellularLocation>
</comment>
<dbReference type="PANTHER" id="PTHR31204">
    <property type="entry name" value="SIGMA INTRACELLULAR RECEPTOR 2"/>
    <property type="match status" value="1"/>
</dbReference>
<accession>D8RKG4</accession>
<proteinExistence type="predicted"/>
<evidence type="ECO:0000256" key="6">
    <source>
        <dbReference type="SAM" id="Phobius"/>
    </source>
</evidence>
<feature type="non-terminal residue" evidence="8">
    <location>
        <position position="1"/>
    </location>
</feature>
<dbReference type="PANTHER" id="PTHR31204:SF1">
    <property type="entry name" value="SIGMA INTRACELLULAR RECEPTOR 2"/>
    <property type="match status" value="1"/>
</dbReference>
<sequence>IDLAISIFFLANISTVLLIETQALLPTWIFPKLLQALLKWHVHANGDFLLRRSPPFYLGIISGNIFIRVPLMLLNAYAFYYG</sequence>
<dbReference type="GO" id="GO:0005783">
    <property type="term" value="C:endoplasmic reticulum"/>
    <property type="evidence" value="ECO:0000318"/>
    <property type="project" value="GO_Central"/>
</dbReference>
<feature type="non-terminal residue" evidence="8">
    <location>
        <position position="82"/>
    </location>
</feature>
<dbReference type="InterPro" id="IPR033118">
    <property type="entry name" value="EXPERA"/>
</dbReference>
<evidence type="ECO:0000256" key="4">
    <source>
        <dbReference type="ARBA" id="ARBA00023136"/>
    </source>
</evidence>
<evidence type="ECO:0000256" key="1">
    <source>
        <dbReference type="ARBA" id="ARBA00004141"/>
    </source>
</evidence>
<evidence type="ECO:0000256" key="3">
    <source>
        <dbReference type="ARBA" id="ARBA00022989"/>
    </source>
</evidence>
<keyword evidence="9" id="KW-1185">Reference proteome</keyword>
<gene>
    <name evidence="8" type="ORF">SELMODRAFT_69141</name>
</gene>
<feature type="transmembrane region" description="Helical" evidence="6">
    <location>
        <begin position="7"/>
        <end position="30"/>
    </location>
</feature>
<evidence type="ECO:0000256" key="2">
    <source>
        <dbReference type="ARBA" id="ARBA00022692"/>
    </source>
</evidence>
<dbReference type="HOGENOM" id="CLU_2565281_0_0_1"/>
<dbReference type="InParanoid" id="D8RKG4"/>
<dbReference type="Gramene" id="EFJ27234">
    <property type="protein sequence ID" value="EFJ27234"/>
    <property type="gene ID" value="SELMODRAFT_69141"/>
</dbReference>
<reference evidence="8 9" key="1">
    <citation type="journal article" date="2011" name="Science">
        <title>The Selaginella genome identifies genetic changes associated with the evolution of vascular plants.</title>
        <authorList>
            <person name="Banks J.A."/>
            <person name="Nishiyama T."/>
            <person name="Hasebe M."/>
            <person name="Bowman J.L."/>
            <person name="Gribskov M."/>
            <person name="dePamphilis C."/>
            <person name="Albert V.A."/>
            <person name="Aono N."/>
            <person name="Aoyama T."/>
            <person name="Ambrose B.A."/>
            <person name="Ashton N.W."/>
            <person name="Axtell M.J."/>
            <person name="Barker E."/>
            <person name="Barker M.S."/>
            <person name="Bennetzen J.L."/>
            <person name="Bonawitz N.D."/>
            <person name="Chapple C."/>
            <person name="Cheng C."/>
            <person name="Correa L.G."/>
            <person name="Dacre M."/>
            <person name="DeBarry J."/>
            <person name="Dreyer I."/>
            <person name="Elias M."/>
            <person name="Engstrom E.M."/>
            <person name="Estelle M."/>
            <person name="Feng L."/>
            <person name="Finet C."/>
            <person name="Floyd S.K."/>
            <person name="Frommer W.B."/>
            <person name="Fujita T."/>
            <person name="Gramzow L."/>
            <person name="Gutensohn M."/>
            <person name="Harholt J."/>
            <person name="Hattori M."/>
            <person name="Heyl A."/>
            <person name="Hirai T."/>
            <person name="Hiwatashi Y."/>
            <person name="Ishikawa M."/>
            <person name="Iwata M."/>
            <person name="Karol K.G."/>
            <person name="Koehler B."/>
            <person name="Kolukisaoglu U."/>
            <person name="Kubo M."/>
            <person name="Kurata T."/>
            <person name="Lalonde S."/>
            <person name="Li K."/>
            <person name="Li Y."/>
            <person name="Litt A."/>
            <person name="Lyons E."/>
            <person name="Manning G."/>
            <person name="Maruyama T."/>
            <person name="Michael T.P."/>
            <person name="Mikami K."/>
            <person name="Miyazaki S."/>
            <person name="Morinaga S."/>
            <person name="Murata T."/>
            <person name="Mueller-Roeber B."/>
            <person name="Nelson D.R."/>
            <person name="Obara M."/>
            <person name="Oguri Y."/>
            <person name="Olmstead R.G."/>
            <person name="Onodera N."/>
            <person name="Petersen B.L."/>
            <person name="Pils B."/>
            <person name="Prigge M."/>
            <person name="Rensing S.A."/>
            <person name="Riano-Pachon D.M."/>
            <person name="Roberts A.W."/>
            <person name="Sato Y."/>
            <person name="Scheller H.V."/>
            <person name="Schulz B."/>
            <person name="Schulz C."/>
            <person name="Shakirov E.V."/>
            <person name="Shibagaki N."/>
            <person name="Shinohara N."/>
            <person name="Shippen D.E."/>
            <person name="Soerensen I."/>
            <person name="Sotooka R."/>
            <person name="Sugimoto N."/>
            <person name="Sugita M."/>
            <person name="Sumikawa N."/>
            <person name="Tanurdzic M."/>
            <person name="Theissen G."/>
            <person name="Ulvskov P."/>
            <person name="Wakazuki S."/>
            <person name="Weng J.K."/>
            <person name="Willats W.W."/>
            <person name="Wipf D."/>
            <person name="Wolf P.G."/>
            <person name="Yang L."/>
            <person name="Zimmer A.D."/>
            <person name="Zhu Q."/>
            <person name="Mitros T."/>
            <person name="Hellsten U."/>
            <person name="Loque D."/>
            <person name="Otillar R."/>
            <person name="Salamov A."/>
            <person name="Schmutz J."/>
            <person name="Shapiro H."/>
            <person name="Lindquist E."/>
            <person name="Lucas S."/>
            <person name="Rokhsar D."/>
            <person name="Grigoriev I.V."/>
        </authorList>
    </citation>
    <scope>NUCLEOTIDE SEQUENCE [LARGE SCALE GENOMIC DNA]</scope>
</reference>
<name>D8RKG4_SELML</name>
<dbReference type="PROSITE" id="PS51751">
    <property type="entry name" value="EXPERA"/>
    <property type="match status" value="1"/>
</dbReference>
<dbReference type="InterPro" id="IPR051987">
    <property type="entry name" value="Sigma-2_receptor-like"/>
</dbReference>
<dbReference type="GO" id="GO:0016020">
    <property type="term" value="C:membrane"/>
    <property type="evidence" value="ECO:0007669"/>
    <property type="project" value="UniProtKB-SubCell"/>
</dbReference>
<protein>
    <recommendedName>
        <fullName evidence="7">EXPERA domain-containing protein</fullName>
    </recommendedName>
</protein>
<dbReference type="Proteomes" id="UP000001514">
    <property type="component" value="Unassembled WGS sequence"/>
</dbReference>
<dbReference type="KEGG" id="smo:SELMODRAFT_69141"/>
<keyword evidence="4 5" id="KW-0472">Membrane</keyword>
<organism evidence="9">
    <name type="scientific">Selaginella moellendorffii</name>
    <name type="common">Spikemoss</name>
    <dbReference type="NCBI Taxonomy" id="88036"/>
    <lineage>
        <taxon>Eukaryota</taxon>
        <taxon>Viridiplantae</taxon>
        <taxon>Streptophyta</taxon>
        <taxon>Embryophyta</taxon>
        <taxon>Tracheophyta</taxon>
        <taxon>Lycopodiopsida</taxon>
        <taxon>Selaginellales</taxon>
        <taxon>Selaginellaceae</taxon>
        <taxon>Selaginella</taxon>
    </lineage>
</organism>
<keyword evidence="3 5" id="KW-1133">Transmembrane helix</keyword>
<keyword evidence="2 5" id="KW-0812">Transmembrane</keyword>
<evidence type="ECO:0000256" key="5">
    <source>
        <dbReference type="PROSITE-ProRule" id="PRU01087"/>
    </source>
</evidence>
<evidence type="ECO:0000313" key="9">
    <source>
        <dbReference type="Proteomes" id="UP000001514"/>
    </source>
</evidence>
<evidence type="ECO:0000259" key="7">
    <source>
        <dbReference type="PROSITE" id="PS51751"/>
    </source>
</evidence>
<dbReference type="AlphaFoldDB" id="D8RKG4"/>
<feature type="transmembrane region" description="Helical" evidence="6">
    <location>
        <begin position="56"/>
        <end position="80"/>
    </location>
</feature>